<dbReference type="InterPro" id="IPR025342">
    <property type="entry name" value="DUF4248"/>
</dbReference>
<protein>
    <submittedName>
        <fullName evidence="1">DUF4248 domain-containing protein</fullName>
    </submittedName>
</protein>
<name>A0A5M5E0X4_BACOV</name>
<dbReference type="RefSeq" id="WP_149945378.1">
    <property type="nucleotide sequence ID" value="NZ_JADMXV010000012.1"/>
</dbReference>
<dbReference type="EMBL" id="VWKB01000059">
    <property type="protein sequence ID" value="KAA4089232.1"/>
    <property type="molecule type" value="Genomic_DNA"/>
</dbReference>
<dbReference type="AlphaFoldDB" id="A0A5M5E0X4"/>
<keyword evidence="2" id="KW-1185">Reference proteome</keyword>
<dbReference type="Proteomes" id="UP000473905">
    <property type="component" value="Unassembled WGS sequence"/>
</dbReference>
<accession>A0A5M5E0X4</accession>
<gene>
    <name evidence="1" type="ORF">F3D66_28020</name>
</gene>
<proteinExistence type="predicted"/>
<comment type="caution">
    <text evidence="1">The sequence shown here is derived from an EMBL/GenBank/DDBJ whole genome shotgun (WGS) entry which is preliminary data.</text>
</comment>
<reference evidence="1 2" key="1">
    <citation type="journal article" date="2019" name="Nat. Med.">
        <title>A library of human gut bacterial isolates paired with longitudinal multiomics data enables mechanistic microbiome research.</title>
        <authorList>
            <person name="Poyet M."/>
            <person name="Groussin M."/>
            <person name="Gibbons S.M."/>
            <person name="Avila-Pacheco J."/>
            <person name="Jiang X."/>
            <person name="Kearney S.M."/>
            <person name="Perrotta A.R."/>
            <person name="Berdy B."/>
            <person name="Zhao S."/>
            <person name="Lieberman T.D."/>
            <person name="Swanson P.K."/>
            <person name="Smith M."/>
            <person name="Roesemann S."/>
            <person name="Alexander J.E."/>
            <person name="Rich S.A."/>
            <person name="Livny J."/>
            <person name="Vlamakis H."/>
            <person name="Clish C."/>
            <person name="Bullock K."/>
            <person name="Deik A."/>
            <person name="Scott J."/>
            <person name="Pierce K.A."/>
            <person name="Xavier R.J."/>
            <person name="Alm E.J."/>
        </authorList>
    </citation>
    <scope>NUCLEOTIDE SEQUENCE [LARGE SCALE GENOMIC DNA]</scope>
    <source>
        <strain evidence="1 2">BIOML-A134</strain>
    </source>
</reference>
<evidence type="ECO:0000313" key="1">
    <source>
        <dbReference type="EMBL" id="KAA4089232.1"/>
    </source>
</evidence>
<dbReference type="Pfam" id="PF14053">
    <property type="entry name" value="DUF4248"/>
    <property type="match status" value="1"/>
</dbReference>
<organism evidence="1 2">
    <name type="scientific">Bacteroides ovatus</name>
    <dbReference type="NCBI Taxonomy" id="28116"/>
    <lineage>
        <taxon>Bacteria</taxon>
        <taxon>Pseudomonadati</taxon>
        <taxon>Bacteroidota</taxon>
        <taxon>Bacteroidia</taxon>
        <taxon>Bacteroidales</taxon>
        <taxon>Bacteroidaceae</taxon>
        <taxon>Bacteroides</taxon>
    </lineage>
</organism>
<sequence length="97" mass="11646">MDNLKEIEEEVEERTWVINGFKTFSIVAQEYFPEYANSDAASKRMRNEIESDKLLFKEMQAAHYVHETTRLSPKQQQILFMIWGPEKIIIRYHITHK</sequence>
<evidence type="ECO:0000313" key="2">
    <source>
        <dbReference type="Proteomes" id="UP000473905"/>
    </source>
</evidence>